<evidence type="ECO:0000313" key="8">
    <source>
        <dbReference type="Proteomes" id="UP000266272"/>
    </source>
</evidence>
<dbReference type="OrthoDB" id="2213137at2759"/>
<comment type="similarity">
    <text evidence="2">Belongs to the major facilitator superfamily. Monocarboxylate porter (TC 2.A.1.13) family.</text>
</comment>
<evidence type="ECO:0000259" key="5">
    <source>
        <dbReference type="PROSITE" id="PS50850"/>
    </source>
</evidence>
<dbReference type="SUPFAM" id="SSF141673">
    <property type="entry name" value="MOSC N-terminal domain-like"/>
    <property type="match status" value="1"/>
</dbReference>
<proteinExistence type="inferred from homology"/>
<dbReference type="Pfam" id="PF03476">
    <property type="entry name" value="MOSC_N"/>
    <property type="match status" value="1"/>
</dbReference>
<evidence type="ECO:0000256" key="4">
    <source>
        <dbReference type="SAM" id="Phobius"/>
    </source>
</evidence>
<keyword evidence="8" id="KW-1185">Reference proteome</keyword>
<comment type="subcellular location">
    <subcellularLocation>
        <location evidence="1">Membrane</location>
        <topology evidence="1">Multi-pass membrane protein</topology>
    </subcellularLocation>
</comment>
<dbReference type="InterPro" id="IPR020846">
    <property type="entry name" value="MFS_dom"/>
</dbReference>
<evidence type="ECO:0000256" key="3">
    <source>
        <dbReference type="SAM" id="MobiDB-lite"/>
    </source>
</evidence>
<evidence type="ECO:0000313" key="7">
    <source>
        <dbReference type="EMBL" id="RFU79031.1"/>
    </source>
</evidence>
<dbReference type="InterPro" id="IPR036259">
    <property type="entry name" value="MFS_trans_sf"/>
</dbReference>
<keyword evidence="4" id="KW-1133">Transmembrane helix</keyword>
<dbReference type="Gene3D" id="1.20.1250.20">
    <property type="entry name" value="MFS general substrate transporter like domains"/>
    <property type="match status" value="2"/>
</dbReference>
<dbReference type="PANTHER" id="PTHR11360">
    <property type="entry name" value="MONOCARBOXYLATE TRANSPORTER"/>
    <property type="match status" value="1"/>
</dbReference>
<dbReference type="GO" id="GO:0030170">
    <property type="term" value="F:pyridoxal phosphate binding"/>
    <property type="evidence" value="ECO:0007669"/>
    <property type="project" value="InterPro"/>
</dbReference>
<dbReference type="GO" id="GO:0030151">
    <property type="term" value="F:molybdenum ion binding"/>
    <property type="evidence" value="ECO:0007669"/>
    <property type="project" value="InterPro"/>
</dbReference>
<feature type="transmembrane region" description="Helical" evidence="4">
    <location>
        <begin position="654"/>
        <end position="675"/>
    </location>
</feature>
<evidence type="ECO:0000259" key="6">
    <source>
        <dbReference type="PROSITE" id="PS51340"/>
    </source>
</evidence>
<gene>
    <name evidence="7" type="ORF">TARUN_3160</name>
</gene>
<dbReference type="PANTHER" id="PTHR11360:SF315">
    <property type="entry name" value="TRANSPORTER MCH2-RELATED"/>
    <property type="match status" value="1"/>
</dbReference>
<protein>
    <submittedName>
        <fullName evidence="7">Mfs general substrate transporter</fullName>
    </submittedName>
</protein>
<feature type="domain" description="MOSC" evidence="6">
    <location>
        <begin position="179"/>
        <end position="350"/>
    </location>
</feature>
<reference evidence="7 8" key="1">
    <citation type="journal article" date="2018" name="PLoS Pathog.">
        <title>Evolution of structural diversity of trichothecenes, a family of toxins produced by plant pathogenic and entomopathogenic fungi.</title>
        <authorList>
            <person name="Proctor R.H."/>
            <person name="McCormick S.P."/>
            <person name="Kim H.S."/>
            <person name="Cardoza R.E."/>
            <person name="Stanley A.M."/>
            <person name="Lindo L."/>
            <person name="Kelly A."/>
            <person name="Brown D.W."/>
            <person name="Lee T."/>
            <person name="Vaughan M.M."/>
            <person name="Alexander N.J."/>
            <person name="Busman M."/>
            <person name="Gutierrez S."/>
        </authorList>
    </citation>
    <scope>NUCLEOTIDE SEQUENCE [LARGE SCALE GENOMIC DNA]</scope>
    <source>
        <strain evidence="7 8">IBT 40837</strain>
    </source>
</reference>
<feature type="transmembrane region" description="Helical" evidence="4">
    <location>
        <begin position="687"/>
        <end position="707"/>
    </location>
</feature>
<keyword evidence="4" id="KW-0812">Transmembrane</keyword>
<keyword evidence="4" id="KW-0472">Membrane</keyword>
<dbReference type="InterPro" id="IPR005302">
    <property type="entry name" value="MoCF_Sase_C"/>
</dbReference>
<evidence type="ECO:0000256" key="2">
    <source>
        <dbReference type="ARBA" id="ARBA00006727"/>
    </source>
</evidence>
<feature type="transmembrane region" description="Helical" evidence="4">
    <location>
        <begin position="610"/>
        <end position="630"/>
    </location>
</feature>
<feature type="transmembrane region" description="Helical" evidence="4">
    <location>
        <begin position="579"/>
        <end position="598"/>
    </location>
</feature>
<feature type="transmembrane region" description="Helical" evidence="4">
    <location>
        <begin position="813"/>
        <end position="831"/>
    </location>
</feature>
<accession>A0A395NSW5</accession>
<comment type="caution">
    <text evidence="7">The sequence shown here is derived from an EMBL/GenBank/DDBJ whole genome shotgun (WGS) entry which is preliminary data.</text>
</comment>
<dbReference type="PROSITE" id="PS51340">
    <property type="entry name" value="MOSC"/>
    <property type="match status" value="1"/>
</dbReference>
<feature type="region of interest" description="Disordered" evidence="3">
    <location>
        <begin position="1"/>
        <end position="22"/>
    </location>
</feature>
<dbReference type="InterPro" id="IPR050327">
    <property type="entry name" value="Proton-linked_MCT"/>
</dbReference>
<feature type="transmembrane region" description="Helical" evidence="4">
    <location>
        <begin position="743"/>
        <end position="762"/>
    </location>
</feature>
<dbReference type="AlphaFoldDB" id="A0A395NSW5"/>
<dbReference type="PROSITE" id="PS50850">
    <property type="entry name" value="MFS"/>
    <property type="match status" value="1"/>
</dbReference>
<dbReference type="SUPFAM" id="SSF103473">
    <property type="entry name" value="MFS general substrate transporter"/>
    <property type="match status" value="1"/>
</dbReference>
<dbReference type="GO" id="GO:0022857">
    <property type="term" value="F:transmembrane transporter activity"/>
    <property type="evidence" value="ECO:0007669"/>
    <property type="project" value="InterPro"/>
</dbReference>
<feature type="transmembrane region" description="Helical" evidence="4">
    <location>
        <begin position="719"/>
        <end position="737"/>
    </location>
</feature>
<dbReference type="GO" id="GO:0003824">
    <property type="term" value="F:catalytic activity"/>
    <property type="evidence" value="ECO:0007669"/>
    <property type="project" value="InterPro"/>
</dbReference>
<dbReference type="EMBL" id="PXOA01000178">
    <property type="protein sequence ID" value="RFU79031.1"/>
    <property type="molecule type" value="Genomic_DNA"/>
</dbReference>
<dbReference type="Pfam" id="PF03473">
    <property type="entry name" value="MOSC"/>
    <property type="match status" value="1"/>
</dbReference>
<dbReference type="Proteomes" id="UP000266272">
    <property type="component" value="Unassembled WGS sequence"/>
</dbReference>
<feature type="domain" description="Major facilitator superfamily (MFS) profile" evidence="5">
    <location>
        <begin position="653"/>
        <end position="844"/>
    </location>
</feature>
<sequence length="844" mass="91999">MRQLQPAAIRQHDEDPKGTELVPSPFKVPSISSQVGLFIYPVKSLLPIEVSIAEITSEGFRFDRQYILVRDPQSHPTIRPHLAEHLTVKRVYKLVLFQPSINDDWSELTIKHTTAEPESSITIPLTPSPLSWLDARSYQVSIFGTEASAVDMGDGPAEFFSKHLDIPTRLLFISGSGNREIPGAAYIPKHRLPLTIRAAGEHFQPQRIRFADAAPFLVTSTSSEEDVRSRLPEADQEEDVLLRFRTNIHVDVGSVAPFDEDNWRELTVFAEDGTTPKAIVRCVFKTPRCLSVNVDVKTGTGSQRNKQVYGLIAKDRRVNKSYPLKPVFGQWSFAGPNGALLRVGDEIRVTERGVSDTLDDQATLSELAGDAVCGVGKYAKASQQARKSPYSLSLPLYHIIYYSTMTVVQNPSSDDEATVYAETPISETSLENAGVQVQQPRPDEHDGGYGWVCVVCQLMITASTWGVNGAFGVYLTHYISTNAFPGTSEIAYSFIGGLSQSQILLIAPLVTHATRVFGTKPPLLIGAAMEAGALVGASFAKQSWHLFLSQGLLFGWGCSFLYIGTIGIIPQWFAQRKGIANGIAAAGSGLGGLIYSLSTEAMISNLSVAWAFRITAICTAAVNVICIILIKDRNKHIQPTQNAFDFQLLKRPELLLIMTWMFLSIIGYTCVLFSLPDNGVRIGLTAHQGSILGALANLGMVIGRPVVGYFSDRVGRLNMVISATFLAGIWCLCLWTSGTSYSILLAFSILGGTVVGTCWALVGPMLADAFGMKLLPSALSIVWTISAVPSAFAEAMALGLRRTHAPVYLDVQIFSGCIFVGAALFLIPLRFKKTIKSTLLSEKK</sequence>
<feature type="transmembrane region" description="Helical" evidence="4">
    <location>
        <begin position="774"/>
        <end position="793"/>
    </location>
</feature>
<feature type="transmembrane region" description="Helical" evidence="4">
    <location>
        <begin position="552"/>
        <end position="572"/>
    </location>
</feature>
<organism evidence="7 8">
    <name type="scientific">Trichoderma arundinaceum</name>
    <dbReference type="NCBI Taxonomy" id="490622"/>
    <lineage>
        <taxon>Eukaryota</taxon>
        <taxon>Fungi</taxon>
        <taxon>Dikarya</taxon>
        <taxon>Ascomycota</taxon>
        <taxon>Pezizomycotina</taxon>
        <taxon>Sordariomycetes</taxon>
        <taxon>Hypocreomycetidae</taxon>
        <taxon>Hypocreales</taxon>
        <taxon>Hypocreaceae</taxon>
        <taxon>Trichoderma</taxon>
    </lineage>
</organism>
<name>A0A395NSW5_TRIAR</name>
<dbReference type="InterPro" id="IPR005303">
    <property type="entry name" value="MOCOS_middle"/>
</dbReference>
<dbReference type="GO" id="GO:0016020">
    <property type="term" value="C:membrane"/>
    <property type="evidence" value="ECO:0007669"/>
    <property type="project" value="UniProtKB-SubCell"/>
</dbReference>
<evidence type="ECO:0000256" key="1">
    <source>
        <dbReference type="ARBA" id="ARBA00004141"/>
    </source>
</evidence>
<dbReference type="InterPro" id="IPR011701">
    <property type="entry name" value="MFS"/>
</dbReference>
<dbReference type="Pfam" id="PF07690">
    <property type="entry name" value="MFS_1"/>
    <property type="match status" value="1"/>
</dbReference>